<name>A0AAD4KQC5_9EURO</name>
<dbReference type="Proteomes" id="UP001201262">
    <property type="component" value="Unassembled WGS sequence"/>
</dbReference>
<organism evidence="7 8">
    <name type="scientific">Talaromyces proteolyticus</name>
    <dbReference type="NCBI Taxonomy" id="1131652"/>
    <lineage>
        <taxon>Eukaryota</taxon>
        <taxon>Fungi</taxon>
        <taxon>Dikarya</taxon>
        <taxon>Ascomycota</taxon>
        <taxon>Pezizomycotina</taxon>
        <taxon>Eurotiomycetes</taxon>
        <taxon>Eurotiomycetidae</taxon>
        <taxon>Eurotiales</taxon>
        <taxon>Trichocomaceae</taxon>
        <taxon>Talaromyces</taxon>
        <taxon>Talaromyces sect. Bacilispori</taxon>
    </lineage>
</organism>
<evidence type="ECO:0000256" key="1">
    <source>
        <dbReference type="ARBA" id="ARBA00004141"/>
    </source>
</evidence>
<proteinExistence type="inferred from homology"/>
<evidence type="ECO:0000256" key="5">
    <source>
        <dbReference type="ARBA" id="ARBA00023136"/>
    </source>
</evidence>
<sequence length="135" mass="15162">MSDEAPLDYSVPPFPSLHLPVIGVPQAQNYLYHAEDIWRFTLYWTLILHIGLHFVVAAFATAIQWRNWRMMWAVPVAYVVVSGLEALLAGSMVGLILGWVYEAGNFTMTTWIPLVWAGINVLVVIISSFPMQSAI</sequence>
<dbReference type="PANTHER" id="PTHR22779">
    <property type="entry name" value="SD17342P"/>
    <property type="match status" value="1"/>
</dbReference>
<accession>A0AAD4KQC5</accession>
<reference evidence="7" key="1">
    <citation type="submission" date="2021-12" db="EMBL/GenBank/DDBJ databases">
        <title>Convergent genome expansion in fungi linked to evolution of root-endophyte symbiosis.</title>
        <authorList>
            <consortium name="DOE Joint Genome Institute"/>
            <person name="Ke Y.-H."/>
            <person name="Bonito G."/>
            <person name="Liao H.-L."/>
            <person name="Looney B."/>
            <person name="Rojas-Flechas A."/>
            <person name="Nash J."/>
            <person name="Hameed K."/>
            <person name="Schadt C."/>
            <person name="Martin F."/>
            <person name="Crous P.W."/>
            <person name="Miettinen O."/>
            <person name="Magnuson J.K."/>
            <person name="Labbe J."/>
            <person name="Jacobson D."/>
            <person name="Doktycz M.J."/>
            <person name="Veneault-Fourrey C."/>
            <person name="Kuo A."/>
            <person name="Mondo S."/>
            <person name="Calhoun S."/>
            <person name="Riley R."/>
            <person name="Ohm R."/>
            <person name="LaButti K."/>
            <person name="Andreopoulos B."/>
            <person name="Pangilinan J."/>
            <person name="Nolan M."/>
            <person name="Tritt A."/>
            <person name="Clum A."/>
            <person name="Lipzen A."/>
            <person name="Daum C."/>
            <person name="Barry K."/>
            <person name="Grigoriev I.V."/>
            <person name="Vilgalys R."/>
        </authorList>
    </citation>
    <scope>NUCLEOTIDE SEQUENCE</scope>
    <source>
        <strain evidence="7">PMI_201</strain>
    </source>
</reference>
<evidence type="ECO:0000256" key="4">
    <source>
        <dbReference type="ARBA" id="ARBA00022989"/>
    </source>
</evidence>
<dbReference type="RefSeq" id="XP_046070940.1">
    <property type="nucleotide sequence ID" value="XM_046218321.1"/>
</dbReference>
<dbReference type="GO" id="GO:0016020">
    <property type="term" value="C:membrane"/>
    <property type="evidence" value="ECO:0007669"/>
    <property type="project" value="UniProtKB-SubCell"/>
</dbReference>
<evidence type="ECO:0000256" key="6">
    <source>
        <dbReference type="SAM" id="Phobius"/>
    </source>
</evidence>
<gene>
    <name evidence="7" type="ORF">BGW36DRAFT_397645</name>
</gene>
<dbReference type="EMBL" id="JAJTJA010000007">
    <property type="protein sequence ID" value="KAH8696002.1"/>
    <property type="molecule type" value="Genomic_DNA"/>
</dbReference>
<protein>
    <submittedName>
        <fullName evidence="7">Integral membrane protein</fullName>
    </submittedName>
</protein>
<dbReference type="Pfam" id="PF10190">
    <property type="entry name" value="Tmemb_170"/>
    <property type="match status" value="1"/>
</dbReference>
<dbReference type="GeneID" id="70248608"/>
<dbReference type="AlphaFoldDB" id="A0AAD4KQC5"/>
<feature type="transmembrane region" description="Helical" evidence="6">
    <location>
        <begin position="75"/>
        <end position="99"/>
    </location>
</feature>
<keyword evidence="4 6" id="KW-1133">Transmembrane helix</keyword>
<evidence type="ECO:0000256" key="2">
    <source>
        <dbReference type="ARBA" id="ARBA00006325"/>
    </source>
</evidence>
<comment type="caution">
    <text evidence="7">The sequence shown here is derived from an EMBL/GenBank/DDBJ whole genome shotgun (WGS) entry which is preliminary data.</text>
</comment>
<feature type="transmembrane region" description="Helical" evidence="6">
    <location>
        <begin position="111"/>
        <end position="129"/>
    </location>
</feature>
<evidence type="ECO:0000313" key="7">
    <source>
        <dbReference type="EMBL" id="KAH8696002.1"/>
    </source>
</evidence>
<keyword evidence="5 6" id="KW-0472">Membrane</keyword>
<dbReference type="InterPro" id="IPR019334">
    <property type="entry name" value="TMEM170A/B/YPR153W-like"/>
</dbReference>
<feature type="transmembrane region" description="Helical" evidence="6">
    <location>
        <begin position="42"/>
        <end position="63"/>
    </location>
</feature>
<comment type="similarity">
    <text evidence="2">Belongs to the TMEM170 family.</text>
</comment>
<evidence type="ECO:0000256" key="3">
    <source>
        <dbReference type="ARBA" id="ARBA00022692"/>
    </source>
</evidence>
<comment type="subcellular location">
    <subcellularLocation>
        <location evidence="1">Membrane</location>
        <topology evidence="1">Multi-pass membrane protein</topology>
    </subcellularLocation>
</comment>
<dbReference type="PANTHER" id="PTHR22779:SF6">
    <property type="entry name" value="SD17342P"/>
    <property type="match status" value="1"/>
</dbReference>
<evidence type="ECO:0000313" key="8">
    <source>
        <dbReference type="Proteomes" id="UP001201262"/>
    </source>
</evidence>
<keyword evidence="3 6" id="KW-0812">Transmembrane</keyword>
<keyword evidence="8" id="KW-1185">Reference proteome</keyword>